<dbReference type="PANTHER" id="PTHR43884">
    <property type="entry name" value="ACYL-COA DEHYDROGENASE"/>
    <property type="match status" value="1"/>
</dbReference>
<evidence type="ECO:0000313" key="3">
    <source>
        <dbReference type="Proteomes" id="UP000077519"/>
    </source>
</evidence>
<dbReference type="Proteomes" id="UP000077519">
    <property type="component" value="Unassembled WGS sequence"/>
</dbReference>
<dbReference type="RefSeq" id="WP_068431944.1">
    <property type="nucleotide sequence ID" value="NZ_LVHI01000040.1"/>
</dbReference>
<accession>A0A177Y7R5</accession>
<evidence type="ECO:0000259" key="1">
    <source>
        <dbReference type="Pfam" id="PF02771"/>
    </source>
</evidence>
<evidence type="ECO:0000313" key="2">
    <source>
        <dbReference type="EMBL" id="OAK51249.1"/>
    </source>
</evidence>
<dbReference type="GO" id="GO:0003995">
    <property type="term" value="F:acyl-CoA dehydrogenase activity"/>
    <property type="evidence" value="ECO:0007669"/>
    <property type="project" value="TreeGrafter"/>
</dbReference>
<reference evidence="2 3" key="1">
    <citation type="submission" date="2016-03" db="EMBL/GenBank/DDBJ databases">
        <title>Genome sequence of Rhodococcus kyotonensis KB10.</title>
        <authorList>
            <person name="Jeong H."/>
            <person name="Hong C.E."/>
            <person name="Jo S.H."/>
            <person name="Park J.M."/>
        </authorList>
    </citation>
    <scope>NUCLEOTIDE SEQUENCE [LARGE SCALE GENOMIC DNA]</scope>
    <source>
        <strain evidence="2 3">KB10</strain>
    </source>
</reference>
<dbReference type="AlphaFoldDB" id="A0A177Y7R5"/>
<dbReference type="EMBL" id="LVHI01000040">
    <property type="protein sequence ID" value="OAK51249.1"/>
    <property type="molecule type" value="Genomic_DNA"/>
</dbReference>
<dbReference type="Gene3D" id="2.40.110.10">
    <property type="entry name" value="Butyryl-CoA Dehydrogenase, subunit A, domain 2"/>
    <property type="match status" value="1"/>
</dbReference>
<dbReference type="InterPro" id="IPR037069">
    <property type="entry name" value="AcylCoA_DH/ox_N_sf"/>
</dbReference>
<dbReference type="GO" id="GO:0050660">
    <property type="term" value="F:flavin adenine dinucleotide binding"/>
    <property type="evidence" value="ECO:0007669"/>
    <property type="project" value="InterPro"/>
</dbReference>
<dbReference type="Gene3D" id="1.10.540.10">
    <property type="entry name" value="Acyl-CoA dehydrogenase/oxidase, N-terminal domain"/>
    <property type="match status" value="1"/>
</dbReference>
<name>A0A177Y7R5_9NOCA</name>
<organism evidence="2 3">
    <name type="scientific">Rhodococcoides kyotonense</name>
    <dbReference type="NCBI Taxonomy" id="398843"/>
    <lineage>
        <taxon>Bacteria</taxon>
        <taxon>Bacillati</taxon>
        <taxon>Actinomycetota</taxon>
        <taxon>Actinomycetes</taxon>
        <taxon>Mycobacteriales</taxon>
        <taxon>Nocardiaceae</taxon>
        <taxon>Rhodococcoides</taxon>
    </lineage>
</organism>
<feature type="domain" description="Acyl-CoA dehydrogenase/oxidase N-terminal" evidence="1">
    <location>
        <begin position="6"/>
        <end position="104"/>
    </location>
</feature>
<proteinExistence type="predicted"/>
<comment type="caution">
    <text evidence="2">The sequence shown here is derived from an EMBL/GenBank/DDBJ whole genome shotgun (WGS) entry which is preliminary data.</text>
</comment>
<dbReference type="InterPro" id="IPR013786">
    <property type="entry name" value="AcylCoA_DH/ox_N"/>
</dbReference>
<gene>
    <name evidence="2" type="ORF">A3K89_13665</name>
</gene>
<sequence>MTSWPERARDLADTVLFPAADAVDAAGEIPRSHFDALAAAGFYGLAARDDGPDMSELPDIFETLCGACLSTAFTWMQHGGVVMSLANSPNEGLRNKYFDELVDGSMTAGVAFAGAIPRPPKLYARREASGYVLDGSAPFVSGWGIVDVVQLSARDEFDDSIVHAIVSAQAVDGTDTGSLTVEPLTLIAADASNTVRLRFENFHVDDASVVSVVTDSQFQAGQLYGSWINGCMAMGIARRCIQQMEELGVDVDAYRRLHAGARANFDDALAGRYDMFCARADASELAVRTAAALVAATGSSALVGHGTAERLMREATFTLVAASRPQMKTALLKGLSGERTGSGEERG</sequence>
<dbReference type="InterPro" id="IPR009100">
    <property type="entry name" value="AcylCoA_DH/oxidase_NM_dom_sf"/>
</dbReference>
<dbReference type="Pfam" id="PF02771">
    <property type="entry name" value="Acyl-CoA_dh_N"/>
    <property type="match status" value="1"/>
</dbReference>
<dbReference type="InterPro" id="IPR046373">
    <property type="entry name" value="Acyl-CoA_Oxase/DH_mid-dom_sf"/>
</dbReference>
<protein>
    <submittedName>
        <fullName evidence="2">Acyl-CoA dehydrogenase</fullName>
    </submittedName>
</protein>
<keyword evidence="3" id="KW-1185">Reference proteome</keyword>
<dbReference type="SUPFAM" id="SSF56645">
    <property type="entry name" value="Acyl-CoA dehydrogenase NM domain-like"/>
    <property type="match status" value="1"/>
</dbReference>
<dbReference type="PANTHER" id="PTHR43884:SF12">
    <property type="entry name" value="ISOVALERYL-COA DEHYDROGENASE, MITOCHONDRIAL-RELATED"/>
    <property type="match status" value="1"/>
</dbReference>